<dbReference type="Proteomes" id="UP000663419">
    <property type="component" value="Chromosome 2"/>
</dbReference>
<feature type="compositionally biased region" description="Low complexity" evidence="1">
    <location>
        <begin position="904"/>
        <end position="913"/>
    </location>
</feature>
<feature type="region of interest" description="Disordered" evidence="1">
    <location>
        <begin position="863"/>
        <end position="884"/>
    </location>
</feature>
<evidence type="ECO:0000313" key="2">
    <source>
        <dbReference type="EMBL" id="QSS50869.1"/>
    </source>
</evidence>
<dbReference type="AlphaFoldDB" id="A0A8A1L9W4"/>
<feature type="region of interest" description="Disordered" evidence="1">
    <location>
        <begin position="904"/>
        <end position="943"/>
    </location>
</feature>
<dbReference type="VEuPathDB" id="FungiDB:I7I53_06040"/>
<organism evidence="2 3">
    <name type="scientific">Ajellomyces capsulatus (strain H88)</name>
    <name type="common">Darling's disease fungus</name>
    <name type="synonym">Histoplasma capsulatum</name>
    <dbReference type="NCBI Taxonomy" id="544711"/>
    <lineage>
        <taxon>Eukaryota</taxon>
        <taxon>Fungi</taxon>
        <taxon>Dikarya</taxon>
        <taxon>Ascomycota</taxon>
        <taxon>Pezizomycotina</taxon>
        <taxon>Eurotiomycetes</taxon>
        <taxon>Eurotiomycetidae</taxon>
        <taxon>Onygenales</taxon>
        <taxon>Ajellomycetaceae</taxon>
        <taxon>Histoplasma</taxon>
    </lineage>
</organism>
<gene>
    <name evidence="2" type="ORF">I7I53_06040</name>
</gene>
<protein>
    <submittedName>
        <fullName evidence="2">Uncharacterized protein</fullName>
    </submittedName>
</protein>
<name>A0A8A1L9W4_AJEC8</name>
<feature type="compositionally biased region" description="Basic residues" evidence="1">
    <location>
        <begin position="870"/>
        <end position="879"/>
    </location>
</feature>
<reference evidence="2" key="1">
    <citation type="submission" date="2021-01" db="EMBL/GenBank/DDBJ databases">
        <title>Chromosome-level genome assembly of a human fungal pathogen reveals clustering of transcriptionally co-regulated genes.</title>
        <authorList>
            <person name="Voorhies M."/>
            <person name="Cohen S."/>
            <person name="Shea T.P."/>
            <person name="Petrus S."/>
            <person name="Munoz J.F."/>
            <person name="Poplawski S."/>
            <person name="Goldman W.E."/>
            <person name="Michael T."/>
            <person name="Cuomo C.A."/>
            <person name="Sil A."/>
            <person name="Beyhan S."/>
        </authorList>
    </citation>
    <scope>NUCLEOTIDE SEQUENCE</scope>
    <source>
        <strain evidence="2">H88</strain>
    </source>
</reference>
<sequence>MRLNQHKKAVSADANGAGHPRLGAKFSILGLFGHHHSHEDKTPNNETRKHTVSYGYSRSPMFARNPHGVSAPTSSAPKMGVSGEIQEAYQSATHLDEFQGSSHSLSEHQLKYLFSGAPHFLLEKGLNRWYPHVVFPWDRDLRIQHLDDRKALEHPSFTLSTLHAHIPVSPGGGGIQIYPDALTEKSGCRRPSFDIGVFEVPNMLSSRANEDGCIGFHNFMELPIVYGPRSEQRPLSPRLFDKHLQITPAPRGKDDPYSDYNLNVIFDRLKLVAAGPSAWKRIGVRDCSMKAITQRLQTLSGVQDQITLQGKSVTLLDEESVAGLHRQLFSTFLYPPPNAVHAEHPDSFRFQISTLIQVLNLKGAWVDFSLMKWRVRAGQILWELPPHQDSDCLQNASDGQYSGTALQRKWLLLQVVLSAEVLFRADAAATKIGIYSQSKDLPITPRDVSLMNSLRSDMLDWGLIFCCRIFENISFHYWPQASHQLPGKRSLNDLPKKTHSIVSVPKVQEPHDLDSPWVCALLPRYPRQQLEALLVFAELLKWPDIENMKHYMREKLEFALLQPSNFNHMFASPMSTVLLSDNIKLLRKCEMYRKSHSLKLCRLHSCPSSARHSANYVGGWMSRTWLTGLIMPGETIYDILMSALLENDHDAISRLGPIANLHGAFVYKGQSWWSKACVIGRILASFDASTICMGWISTTIIPLDDARAPLSDGWLEIETIDITKTHTQARINQGKGVLLDSSPLGTEGDLSATAFSLPLDEANAGPSQDTQVLYENTILSLQHSQHPSVTARPPKATATLAFTLTHGLSGPSQVSMSIKYNVSFVSAFPCLPPYGSVLSSGYEERDASHQYTKGLSTKKETNYIGLQKNRTSRKSKPTPRPRLPGHLLHTASFPYSYIPIHTLPSTPRLPTTPNHLEAHTSSSPVNHPPLATNRSPKLEGSQRKHTYVVDARGSEHKELFARSWCAMVGVDAVVGRVGQTCVACCIREARAADVPVVIRVGMAELSGRH</sequence>
<evidence type="ECO:0000313" key="3">
    <source>
        <dbReference type="Proteomes" id="UP000663419"/>
    </source>
</evidence>
<evidence type="ECO:0000256" key="1">
    <source>
        <dbReference type="SAM" id="MobiDB-lite"/>
    </source>
</evidence>
<proteinExistence type="predicted"/>
<accession>A0A8A1L9W4</accession>
<dbReference type="PANTHER" id="PTHR42345:SF2">
    <property type="entry name" value="HELICASE-LIKE PROTEIN"/>
    <property type="match status" value="1"/>
</dbReference>
<dbReference type="PANTHER" id="PTHR42345">
    <property type="entry name" value="TPR_REGION DOMAIN-CONTAINING PROTEIN"/>
    <property type="match status" value="1"/>
</dbReference>
<dbReference type="EMBL" id="CP069103">
    <property type="protein sequence ID" value="QSS50869.1"/>
    <property type="molecule type" value="Genomic_DNA"/>
</dbReference>